<evidence type="ECO:0000313" key="13">
    <source>
        <dbReference type="EMBL" id="CAE6506005.1"/>
    </source>
</evidence>
<dbReference type="InterPro" id="IPR027417">
    <property type="entry name" value="P-loop_NTPase"/>
</dbReference>
<evidence type="ECO:0000256" key="4">
    <source>
        <dbReference type="ARBA" id="ARBA00022741"/>
    </source>
</evidence>
<proteinExistence type="inferred from homology"/>
<evidence type="ECO:0000256" key="2">
    <source>
        <dbReference type="ARBA" id="ARBA00022517"/>
    </source>
</evidence>
<feature type="compositionally biased region" description="Basic residues" evidence="10">
    <location>
        <begin position="730"/>
        <end position="739"/>
    </location>
</feature>
<comment type="caution">
    <text evidence="13">The sequence shown here is derived from an EMBL/GenBank/DDBJ whole genome shotgun (WGS) entry which is preliminary data.</text>
</comment>
<dbReference type="SMART" id="SM00490">
    <property type="entry name" value="HELICc"/>
    <property type="match status" value="1"/>
</dbReference>
<accession>A0A8H3HG14</accession>
<dbReference type="PANTHER" id="PTHR24031">
    <property type="entry name" value="RNA HELICASE"/>
    <property type="match status" value="1"/>
</dbReference>
<dbReference type="EMBL" id="CAJMWZ010005416">
    <property type="protein sequence ID" value="CAE6506005.1"/>
    <property type="molecule type" value="Genomic_DNA"/>
</dbReference>
<evidence type="ECO:0000256" key="7">
    <source>
        <dbReference type="ARBA" id="ARBA00022840"/>
    </source>
</evidence>
<dbReference type="CDD" id="cd18787">
    <property type="entry name" value="SF2_C_DEAD"/>
    <property type="match status" value="1"/>
</dbReference>
<dbReference type="InterPro" id="IPR011545">
    <property type="entry name" value="DEAD/DEAH_box_helicase_dom"/>
</dbReference>
<evidence type="ECO:0000259" key="11">
    <source>
        <dbReference type="PROSITE" id="PS51192"/>
    </source>
</evidence>
<gene>
    <name evidence="13" type="ORF">RDB_LOCUS101322</name>
</gene>
<reference evidence="13" key="1">
    <citation type="submission" date="2021-01" db="EMBL/GenBank/DDBJ databases">
        <authorList>
            <person name="Kaushik A."/>
        </authorList>
    </citation>
    <scope>NUCLEOTIDE SEQUENCE</scope>
    <source>
        <strain evidence="13">Type strain: AG8-Rh-89/</strain>
    </source>
</reference>
<dbReference type="PROSITE" id="PS51192">
    <property type="entry name" value="HELICASE_ATP_BIND_1"/>
    <property type="match status" value="1"/>
</dbReference>
<dbReference type="GO" id="GO:0005730">
    <property type="term" value="C:nucleolus"/>
    <property type="evidence" value="ECO:0007669"/>
    <property type="project" value="UniProtKB-SubCell"/>
</dbReference>
<feature type="domain" description="Helicase C-terminal" evidence="12">
    <location>
        <begin position="298"/>
        <end position="447"/>
    </location>
</feature>
<keyword evidence="5 9" id="KW-0378">Hydrolase</keyword>
<dbReference type="Pfam" id="PF00271">
    <property type="entry name" value="Helicase_C"/>
    <property type="match status" value="1"/>
</dbReference>
<dbReference type="Pfam" id="PF00270">
    <property type="entry name" value="DEAD"/>
    <property type="match status" value="1"/>
</dbReference>
<dbReference type="GO" id="GO:0005524">
    <property type="term" value="F:ATP binding"/>
    <property type="evidence" value="ECO:0007669"/>
    <property type="project" value="UniProtKB-UniRule"/>
</dbReference>
<keyword evidence="4 9" id="KW-0547">Nucleotide-binding</keyword>
<dbReference type="InterPro" id="IPR001650">
    <property type="entry name" value="Helicase_C-like"/>
</dbReference>
<comment type="subcellular location">
    <subcellularLocation>
        <location evidence="1">Nucleus</location>
        <location evidence="1">Nucleolus</location>
    </subcellularLocation>
</comment>
<keyword evidence="6 9" id="KW-0347">Helicase</keyword>
<protein>
    <recommendedName>
        <fullName evidence="9">ATP-dependent RNA helicase</fullName>
        <ecNumber evidence="9">3.6.4.13</ecNumber>
    </recommendedName>
</protein>
<comment type="catalytic activity">
    <reaction evidence="9">
        <text>ATP + H2O = ADP + phosphate + H(+)</text>
        <dbReference type="Rhea" id="RHEA:13065"/>
        <dbReference type="ChEBI" id="CHEBI:15377"/>
        <dbReference type="ChEBI" id="CHEBI:15378"/>
        <dbReference type="ChEBI" id="CHEBI:30616"/>
        <dbReference type="ChEBI" id="CHEBI:43474"/>
        <dbReference type="ChEBI" id="CHEBI:456216"/>
        <dbReference type="EC" id="3.6.4.13"/>
    </reaction>
</comment>
<dbReference type="GO" id="GO:0016787">
    <property type="term" value="F:hydrolase activity"/>
    <property type="evidence" value="ECO:0007669"/>
    <property type="project" value="UniProtKB-KW"/>
</dbReference>
<keyword evidence="7 9" id="KW-0067">ATP-binding</keyword>
<feature type="region of interest" description="Disordered" evidence="10">
    <location>
        <begin position="1"/>
        <end position="30"/>
    </location>
</feature>
<evidence type="ECO:0000313" key="14">
    <source>
        <dbReference type="Proteomes" id="UP000663850"/>
    </source>
</evidence>
<dbReference type="SUPFAM" id="SSF52540">
    <property type="entry name" value="P-loop containing nucleoside triphosphate hydrolases"/>
    <property type="match status" value="2"/>
</dbReference>
<dbReference type="Proteomes" id="UP000663850">
    <property type="component" value="Unassembled WGS sequence"/>
</dbReference>
<dbReference type="Gene3D" id="3.40.50.300">
    <property type="entry name" value="P-loop containing nucleotide triphosphate hydrolases"/>
    <property type="match status" value="2"/>
</dbReference>
<sequence>MPQRNIGTKKFNKRPISKQKTKQNEENAKLEQLEKSVQEFDAEGEYTLFNDLPISNGTKKGLKKAFYTSMTDIQAKSLPMSLKGQDVLGAARTGSGKTLSFLIPVLEILHRRKWGPQDGLGALVISPTRELASSCLVLLPAKLLTSRQAIQIFDVLCAIGGYHTFSAGLVIGGKNLKDERDRLSRMNILVATPGRLLQHMDQTVGFECDNLQLLVLDEADRILDMGFAKSLNAIVGHLPKDHQTLLFSATQTDSVQQLARLSLRDPTYVGVTEDGAVGSGATPKNLEQHYAICPLDRKLDALFGFIKTHLQSKALVFMSSCKQVRFVFETFCKMHPGIPLMHLHGKQKQTKRLDIFQKFASSKHAFLFATDIAARGLDFPAVDWVLQLDAPENADTYVHRVGRTARYERKGQSLLFLCPSEEEGMVTAFKAKGIDIQPIKIKESKLVSLENSLQKFAFEDPDIKYLAQRAFISYVKSIYLQKDKSIFQLDKLPLDAFAAAFGLPGAPKVKFIDQAMAKKRKNESIQARLAVSQADAEESSAESGSRSESEDEDEGGPSAERLGESSSNDAPATKSGPAVRTKYDRMFERKNQGILSEHYTKLVDHEDNEADQDDDFITLKRANHDLPDDKSRSTQQSTLLNQIDHEDISQRKLKIGQSKRAMLKYKSGGTKLVFDDDGGAHPLYEMQDDTAFKQEAAGDVIGAGKAYVDQVRTKMRDEDMVDKQEAREKKKEKKRKRKAREQETEGAGVMALAPDIDDEGYVSPEFDGLLSDADDDDSPVHRPNKRSKGRANVSEENEHMDVGDEEALALKMLRGEA</sequence>
<dbReference type="EC" id="3.6.4.13" evidence="9"/>
<dbReference type="GO" id="GO:0003724">
    <property type="term" value="F:RNA helicase activity"/>
    <property type="evidence" value="ECO:0007669"/>
    <property type="project" value="UniProtKB-EC"/>
</dbReference>
<keyword evidence="2" id="KW-0690">Ribosome biogenesis</keyword>
<name>A0A8H3HG14_9AGAM</name>
<dbReference type="CDD" id="cd17941">
    <property type="entry name" value="DEADc_DDX10"/>
    <property type="match status" value="1"/>
</dbReference>
<feature type="region of interest" description="Disordered" evidence="10">
    <location>
        <begin position="712"/>
        <end position="805"/>
    </location>
</feature>
<dbReference type="InterPro" id="IPR000629">
    <property type="entry name" value="RNA-helicase_DEAD-box_CS"/>
</dbReference>
<organism evidence="13 14">
    <name type="scientific">Rhizoctonia solani</name>
    <dbReference type="NCBI Taxonomy" id="456999"/>
    <lineage>
        <taxon>Eukaryota</taxon>
        <taxon>Fungi</taxon>
        <taxon>Dikarya</taxon>
        <taxon>Basidiomycota</taxon>
        <taxon>Agaricomycotina</taxon>
        <taxon>Agaricomycetes</taxon>
        <taxon>Cantharellales</taxon>
        <taxon>Ceratobasidiaceae</taxon>
        <taxon>Rhizoctonia</taxon>
    </lineage>
</organism>
<evidence type="ECO:0000259" key="12">
    <source>
        <dbReference type="PROSITE" id="PS51194"/>
    </source>
</evidence>
<feature type="compositionally biased region" description="Basic and acidic residues" evidence="10">
    <location>
        <begin position="712"/>
        <end position="729"/>
    </location>
</feature>
<dbReference type="PROSITE" id="PS00039">
    <property type="entry name" value="DEAD_ATP_HELICASE"/>
    <property type="match status" value="1"/>
</dbReference>
<dbReference type="AlphaFoldDB" id="A0A8H3HG14"/>
<feature type="compositionally biased region" description="Basic residues" evidence="10">
    <location>
        <begin position="10"/>
        <end position="21"/>
    </location>
</feature>
<dbReference type="GO" id="GO:0006364">
    <property type="term" value="P:rRNA processing"/>
    <property type="evidence" value="ECO:0007669"/>
    <property type="project" value="UniProtKB-KW"/>
</dbReference>
<feature type="region of interest" description="Disordered" evidence="10">
    <location>
        <begin position="526"/>
        <end position="581"/>
    </location>
</feature>
<dbReference type="SMART" id="SM01178">
    <property type="entry name" value="DUF4217"/>
    <property type="match status" value="1"/>
</dbReference>
<dbReference type="InterPro" id="IPR025313">
    <property type="entry name" value="SPB4-like_CTE"/>
</dbReference>
<keyword evidence="3" id="KW-0698">rRNA processing</keyword>
<evidence type="ECO:0000256" key="6">
    <source>
        <dbReference type="ARBA" id="ARBA00022806"/>
    </source>
</evidence>
<dbReference type="SMART" id="SM00487">
    <property type="entry name" value="DEXDc"/>
    <property type="match status" value="1"/>
</dbReference>
<dbReference type="InterPro" id="IPR014001">
    <property type="entry name" value="Helicase_ATP-bd"/>
</dbReference>
<evidence type="ECO:0000256" key="3">
    <source>
        <dbReference type="ARBA" id="ARBA00022552"/>
    </source>
</evidence>
<comment type="similarity">
    <text evidence="9">Belongs to the DEAD box helicase family.</text>
</comment>
<dbReference type="PROSITE" id="PS51194">
    <property type="entry name" value="HELICASE_CTER"/>
    <property type="match status" value="1"/>
</dbReference>
<comment type="domain">
    <text evidence="9">The Q motif is unique to and characteristic of the DEAD box family of RNA helicases and controls ATP binding and hydrolysis.</text>
</comment>
<feature type="domain" description="Helicase ATP-binding" evidence="11">
    <location>
        <begin position="78"/>
        <end position="269"/>
    </location>
</feature>
<comment type="function">
    <text evidence="9">RNA helicase.</text>
</comment>
<evidence type="ECO:0000256" key="10">
    <source>
        <dbReference type="SAM" id="MobiDB-lite"/>
    </source>
</evidence>
<keyword evidence="8 9" id="KW-0694">RNA-binding</keyword>
<dbReference type="OrthoDB" id="287393at2759"/>
<evidence type="ECO:0000256" key="9">
    <source>
        <dbReference type="RuleBase" id="RU365068"/>
    </source>
</evidence>
<dbReference type="GO" id="GO:0003723">
    <property type="term" value="F:RNA binding"/>
    <property type="evidence" value="ECO:0007669"/>
    <property type="project" value="UniProtKB-UniRule"/>
</dbReference>
<evidence type="ECO:0000256" key="1">
    <source>
        <dbReference type="ARBA" id="ARBA00004604"/>
    </source>
</evidence>
<evidence type="ECO:0000256" key="5">
    <source>
        <dbReference type="ARBA" id="ARBA00022801"/>
    </source>
</evidence>
<dbReference type="Pfam" id="PF13959">
    <property type="entry name" value="CTE_SPB4"/>
    <property type="match status" value="1"/>
</dbReference>
<evidence type="ECO:0000256" key="8">
    <source>
        <dbReference type="ARBA" id="ARBA00022884"/>
    </source>
</evidence>